<evidence type="ECO:0000313" key="11">
    <source>
        <dbReference type="Proteomes" id="UP000034893"/>
    </source>
</evidence>
<evidence type="ECO:0000256" key="6">
    <source>
        <dbReference type="ARBA" id="ARBA00022989"/>
    </source>
</evidence>
<comment type="caution">
    <text evidence="10">The sequence shown here is derived from an EMBL/GenBank/DDBJ whole genome shotgun (WGS) entry which is preliminary data.</text>
</comment>
<feature type="transmembrane region" description="Helical" evidence="8">
    <location>
        <begin position="359"/>
        <end position="382"/>
    </location>
</feature>
<name>A0A0G0PLJ2_9BACT</name>
<sequence length="479" mass="55115">MKKFEILILAAILITAFLIRLYKINRPIADWHSWRQADTAAVARNFIKEGFNPFIPRYDDMSSQTNGLDNPQRYRFVEFPVYNAMIAAVWSQTGINETYARLVTVFITLGSILLLYFLVKHFSDAVTAALSAFFFAAIPYNIFYSSTILPGPLMVFGILGLYLSFAKWLENDKQWLLLAVAILFANLAILSWPIAIFFLIPIVYLAFEKYGLAMFRKLNLWIFVALTLLPFVVWRIWMTQFPEGIPNWQFLLNESNIRFKGAFFRWLIAERMDKLILTVGGFVLFILGILKKPIKKEKLFYFSWLLAVAVYFTVFASGNIRHDYYQVPFIPIAVIFMSIGTKTLFNLPSQSFNRFFGPLAAIVLIILIFAFGAFEIRGYYWINKPQIISAGRAVDRLLPTDATVIAPYNGDAAFLYQTNRHGYPIVDRPLETFIDQGTKYLVSVDVNDTGIQNLARHCKVIEKTQDYVIVEMFKECIGR</sequence>
<feature type="transmembrane region" description="Helical" evidence="8">
    <location>
        <begin position="175"/>
        <end position="206"/>
    </location>
</feature>
<feature type="transmembrane region" description="Helical" evidence="8">
    <location>
        <begin position="324"/>
        <end position="347"/>
    </location>
</feature>
<keyword evidence="7 8" id="KW-0472">Membrane</keyword>
<feature type="transmembrane region" description="Helical" evidence="8">
    <location>
        <begin position="125"/>
        <end position="144"/>
    </location>
</feature>
<feature type="transmembrane region" description="Helical" evidence="8">
    <location>
        <begin position="6"/>
        <end position="22"/>
    </location>
</feature>
<gene>
    <name evidence="10" type="ORF">UT12_C0001G0019</name>
</gene>
<feature type="domain" description="Glycosyltransferase RgtA/B/C/D-like" evidence="9">
    <location>
        <begin position="80"/>
        <end position="237"/>
    </location>
</feature>
<evidence type="ECO:0000256" key="5">
    <source>
        <dbReference type="ARBA" id="ARBA00022692"/>
    </source>
</evidence>
<feature type="transmembrane region" description="Helical" evidence="8">
    <location>
        <begin position="151"/>
        <end position="169"/>
    </location>
</feature>
<reference evidence="10 11" key="1">
    <citation type="journal article" date="2015" name="Nature">
        <title>rRNA introns, odd ribosomes, and small enigmatic genomes across a large radiation of phyla.</title>
        <authorList>
            <person name="Brown C.T."/>
            <person name="Hug L.A."/>
            <person name="Thomas B.C."/>
            <person name="Sharon I."/>
            <person name="Castelle C.J."/>
            <person name="Singh A."/>
            <person name="Wilkins M.J."/>
            <person name="Williams K.H."/>
            <person name="Banfield J.F."/>
        </authorList>
    </citation>
    <scope>NUCLEOTIDE SEQUENCE [LARGE SCALE GENOMIC DNA]</scope>
</reference>
<evidence type="ECO:0000256" key="4">
    <source>
        <dbReference type="ARBA" id="ARBA00022679"/>
    </source>
</evidence>
<dbReference type="Pfam" id="PF13231">
    <property type="entry name" value="PMT_2"/>
    <property type="match status" value="1"/>
</dbReference>
<feature type="transmembrane region" description="Helical" evidence="8">
    <location>
        <begin position="99"/>
        <end position="119"/>
    </location>
</feature>
<dbReference type="InterPro" id="IPR038731">
    <property type="entry name" value="RgtA/B/C-like"/>
</dbReference>
<protein>
    <recommendedName>
        <fullName evidence="9">Glycosyltransferase RgtA/B/C/D-like domain-containing protein</fullName>
    </recommendedName>
</protein>
<evidence type="ECO:0000256" key="2">
    <source>
        <dbReference type="ARBA" id="ARBA00022475"/>
    </source>
</evidence>
<feature type="transmembrane region" description="Helical" evidence="8">
    <location>
        <begin position="299"/>
        <end position="318"/>
    </location>
</feature>
<dbReference type="PANTHER" id="PTHR33908">
    <property type="entry name" value="MANNOSYLTRANSFERASE YKCB-RELATED"/>
    <property type="match status" value="1"/>
</dbReference>
<accession>A0A0G0PLJ2</accession>
<comment type="subcellular location">
    <subcellularLocation>
        <location evidence="1">Cell membrane</location>
        <topology evidence="1">Multi-pass membrane protein</topology>
    </subcellularLocation>
</comment>
<dbReference type="GO" id="GO:0005886">
    <property type="term" value="C:plasma membrane"/>
    <property type="evidence" value="ECO:0007669"/>
    <property type="project" value="UniProtKB-SubCell"/>
</dbReference>
<dbReference type="AlphaFoldDB" id="A0A0G0PLJ2"/>
<dbReference type="PANTHER" id="PTHR33908:SF11">
    <property type="entry name" value="MEMBRANE PROTEIN"/>
    <property type="match status" value="1"/>
</dbReference>
<keyword evidence="4" id="KW-0808">Transferase</keyword>
<feature type="transmembrane region" description="Helical" evidence="8">
    <location>
        <begin position="274"/>
        <end position="290"/>
    </location>
</feature>
<evidence type="ECO:0000259" key="9">
    <source>
        <dbReference type="Pfam" id="PF13231"/>
    </source>
</evidence>
<evidence type="ECO:0000256" key="8">
    <source>
        <dbReference type="SAM" id="Phobius"/>
    </source>
</evidence>
<keyword evidence="5 8" id="KW-0812">Transmembrane</keyword>
<evidence type="ECO:0000256" key="7">
    <source>
        <dbReference type="ARBA" id="ARBA00023136"/>
    </source>
</evidence>
<dbReference type="Proteomes" id="UP000034893">
    <property type="component" value="Unassembled WGS sequence"/>
</dbReference>
<feature type="transmembrane region" description="Helical" evidence="8">
    <location>
        <begin position="218"/>
        <end position="237"/>
    </location>
</feature>
<keyword evidence="2" id="KW-1003">Cell membrane</keyword>
<evidence type="ECO:0000313" key="10">
    <source>
        <dbReference type="EMBL" id="KKQ90151.1"/>
    </source>
</evidence>
<keyword evidence="3" id="KW-0328">Glycosyltransferase</keyword>
<dbReference type="GO" id="GO:0016763">
    <property type="term" value="F:pentosyltransferase activity"/>
    <property type="evidence" value="ECO:0007669"/>
    <property type="project" value="TreeGrafter"/>
</dbReference>
<dbReference type="InterPro" id="IPR050297">
    <property type="entry name" value="LipidA_mod_glycosyltrf_83"/>
</dbReference>
<proteinExistence type="predicted"/>
<keyword evidence="6 8" id="KW-1133">Transmembrane helix</keyword>
<evidence type="ECO:0000256" key="3">
    <source>
        <dbReference type="ARBA" id="ARBA00022676"/>
    </source>
</evidence>
<evidence type="ECO:0000256" key="1">
    <source>
        <dbReference type="ARBA" id="ARBA00004651"/>
    </source>
</evidence>
<organism evidence="10 11">
    <name type="scientific">Candidatus Curtissbacteria bacterium GW2011_GWC2_38_9</name>
    <dbReference type="NCBI Taxonomy" id="1618414"/>
    <lineage>
        <taxon>Bacteria</taxon>
        <taxon>Candidatus Curtissiibacteriota</taxon>
    </lineage>
</organism>
<dbReference type="GO" id="GO:0009103">
    <property type="term" value="P:lipopolysaccharide biosynthetic process"/>
    <property type="evidence" value="ECO:0007669"/>
    <property type="project" value="UniProtKB-ARBA"/>
</dbReference>
<dbReference type="EMBL" id="LBVP01000001">
    <property type="protein sequence ID" value="KKQ90151.1"/>
    <property type="molecule type" value="Genomic_DNA"/>
</dbReference>